<dbReference type="SMART" id="SM00331">
    <property type="entry name" value="PP2C_SIG"/>
    <property type="match status" value="1"/>
</dbReference>
<feature type="domain" description="PPM-type phosphatase" evidence="4">
    <location>
        <begin position="319"/>
        <end position="534"/>
    </location>
</feature>
<keyword evidence="1" id="KW-0378">Hydrolase</keyword>
<dbReference type="SUPFAM" id="SSF81606">
    <property type="entry name" value="PP2C-like"/>
    <property type="match status" value="1"/>
</dbReference>
<dbReference type="InterPro" id="IPR001932">
    <property type="entry name" value="PPM-type_phosphatase-like_dom"/>
</dbReference>
<organism evidence="5 6">
    <name type="scientific">Streptomyces fradiae ATCC 10745 = DSM 40063</name>
    <dbReference type="NCBI Taxonomy" id="1319510"/>
    <lineage>
        <taxon>Bacteria</taxon>
        <taxon>Bacillati</taxon>
        <taxon>Actinomycetota</taxon>
        <taxon>Actinomycetes</taxon>
        <taxon>Kitasatosporales</taxon>
        <taxon>Streptomycetaceae</taxon>
        <taxon>Streptomyces</taxon>
    </lineage>
</organism>
<gene>
    <name evidence="5" type="ORF">K701_00995</name>
</gene>
<dbReference type="InterPro" id="IPR036457">
    <property type="entry name" value="PPM-type-like_dom_sf"/>
</dbReference>
<protein>
    <recommendedName>
        <fullName evidence="7">Hypoxia sensor histidine kinase response regulator DosT</fullName>
    </recommendedName>
</protein>
<dbReference type="Gene3D" id="3.60.40.10">
    <property type="entry name" value="PPM-type phosphatase domain"/>
    <property type="match status" value="1"/>
</dbReference>
<dbReference type="SMART" id="SM00065">
    <property type="entry name" value="GAF"/>
    <property type="match status" value="1"/>
</dbReference>
<proteinExistence type="predicted"/>
<accession>A0ABQ6Y1Y0</accession>
<dbReference type="InterPro" id="IPR029016">
    <property type="entry name" value="GAF-like_dom_sf"/>
</dbReference>
<evidence type="ECO:0000313" key="6">
    <source>
        <dbReference type="Proteomes" id="UP000731519"/>
    </source>
</evidence>
<dbReference type="Pfam" id="PF07228">
    <property type="entry name" value="SpoIIE"/>
    <property type="match status" value="1"/>
</dbReference>
<evidence type="ECO:0000256" key="1">
    <source>
        <dbReference type="ARBA" id="ARBA00022801"/>
    </source>
</evidence>
<dbReference type="Pfam" id="PF13185">
    <property type="entry name" value="GAF_2"/>
    <property type="match status" value="1"/>
</dbReference>
<sequence length="542" mass="57152">MEPHEAPSRPPAGPDESPHHLPETAPPPAPAPTPPPPETPAATPDPHGPTAPTPAPDPHTPAPDPQGPNSPAPDRSAAPTPAHTPDTPDTPDTAGAPNTADAPDTAGEADAADAPAPLSVAAQLQELANARDRLQGLLDAVMAISGELELPVVLHRIVRTAMDLVHARYGALGVLDENRTALAEFLTVGLTGQERAALAGVELPHGRGLLGTLIHHPEPLRVDDIQAHPHSAGFPPGHPPMRTLLGVAITVRGEIYGDLYLSDRLDGRPFDAHDQDIVVALAGAAGIAIENARLFERVRSGAERFQRLLLPRLPDLRPYEGAAVYQPASSPAQVGGDWYDAVLLPDNACGAVIGDVVGHDLQAAAAMAQTRNMLRALLYDRRTPPSEVLTALDHTLHAITEAPVTTACLARIQPTAGGTGWELHWSSAGHLPPLLLAPGRRPEYLHAEPGLPLGVDPGHPRPDHVRPLPPGSTLVFFTDGLVEHPAHPIDHGLDALLELAAPLGDRPLDELCRTLCREHPSDGHDDLAVLALRLPRGVYPER</sequence>
<evidence type="ECO:0000259" key="3">
    <source>
        <dbReference type="SMART" id="SM00065"/>
    </source>
</evidence>
<dbReference type="Gene3D" id="3.30.450.40">
    <property type="match status" value="1"/>
</dbReference>
<dbReference type="EMBL" id="ASYR01000001">
    <property type="protein sequence ID" value="KAF0651978.1"/>
    <property type="molecule type" value="Genomic_DNA"/>
</dbReference>
<comment type="caution">
    <text evidence="5">The sequence shown here is derived from an EMBL/GenBank/DDBJ whole genome shotgun (WGS) entry which is preliminary data.</text>
</comment>
<evidence type="ECO:0000259" key="4">
    <source>
        <dbReference type="SMART" id="SM00331"/>
    </source>
</evidence>
<feature type="region of interest" description="Disordered" evidence="2">
    <location>
        <begin position="1"/>
        <end position="113"/>
    </location>
</feature>
<dbReference type="Proteomes" id="UP000731519">
    <property type="component" value="Unassembled WGS sequence"/>
</dbReference>
<feature type="compositionally biased region" description="Low complexity" evidence="2">
    <location>
        <begin position="77"/>
        <end position="113"/>
    </location>
</feature>
<dbReference type="PANTHER" id="PTHR43156">
    <property type="entry name" value="STAGE II SPORULATION PROTEIN E-RELATED"/>
    <property type="match status" value="1"/>
</dbReference>
<feature type="compositionally biased region" description="Pro residues" evidence="2">
    <location>
        <begin position="46"/>
        <end position="71"/>
    </location>
</feature>
<dbReference type="InterPro" id="IPR052016">
    <property type="entry name" value="Bact_Sigma-Reg"/>
</dbReference>
<keyword evidence="6" id="KW-1185">Reference proteome</keyword>
<dbReference type="PRINTS" id="PR01217">
    <property type="entry name" value="PRICHEXTENSN"/>
</dbReference>
<dbReference type="PANTHER" id="PTHR43156:SF2">
    <property type="entry name" value="STAGE II SPORULATION PROTEIN E"/>
    <property type="match status" value="1"/>
</dbReference>
<feature type="domain" description="GAF" evidence="3">
    <location>
        <begin position="149"/>
        <end position="299"/>
    </location>
</feature>
<reference evidence="5 6" key="1">
    <citation type="submission" date="2013-05" db="EMBL/GenBank/DDBJ databases">
        <title>Genome Sequence of Streptomyces fradiae.</title>
        <authorList>
            <person name="Kirby R."/>
        </authorList>
    </citation>
    <scope>NUCLEOTIDE SEQUENCE [LARGE SCALE GENOMIC DNA]</scope>
    <source>
        <strain evidence="5 6">ATCC 10745</strain>
    </source>
</reference>
<evidence type="ECO:0000313" key="5">
    <source>
        <dbReference type="EMBL" id="KAF0651978.1"/>
    </source>
</evidence>
<dbReference type="SUPFAM" id="SSF55781">
    <property type="entry name" value="GAF domain-like"/>
    <property type="match status" value="1"/>
</dbReference>
<feature type="compositionally biased region" description="Pro residues" evidence="2">
    <location>
        <begin position="24"/>
        <end position="39"/>
    </location>
</feature>
<name>A0ABQ6Y1Y0_STRFR</name>
<evidence type="ECO:0008006" key="7">
    <source>
        <dbReference type="Google" id="ProtNLM"/>
    </source>
</evidence>
<dbReference type="InterPro" id="IPR003018">
    <property type="entry name" value="GAF"/>
</dbReference>
<evidence type="ECO:0000256" key="2">
    <source>
        <dbReference type="SAM" id="MobiDB-lite"/>
    </source>
</evidence>